<reference evidence="2" key="1">
    <citation type="submission" date="2021-01" db="EMBL/GenBank/DDBJ databases">
        <authorList>
            <person name="Corre E."/>
            <person name="Pelletier E."/>
            <person name="Niang G."/>
            <person name="Scheremetjew M."/>
            <person name="Finn R."/>
            <person name="Kale V."/>
            <person name="Holt S."/>
            <person name="Cochrane G."/>
            <person name="Meng A."/>
            <person name="Brown T."/>
            <person name="Cohen L."/>
        </authorList>
    </citation>
    <scope>NUCLEOTIDE SEQUENCE</scope>
    <source>
        <strain evidence="2">CCMP1594</strain>
    </source>
</reference>
<gene>
    <name evidence="2" type="ORF">EGYM00163_LOCUS27374</name>
</gene>
<accession>A0A7S4FV53</accession>
<evidence type="ECO:0000256" key="1">
    <source>
        <dbReference type="SAM" id="MobiDB-lite"/>
    </source>
</evidence>
<feature type="compositionally biased region" description="Low complexity" evidence="1">
    <location>
        <begin position="58"/>
        <end position="67"/>
    </location>
</feature>
<sequence>MHVKWLRSSVCTVNAGVTEIWAQTLPQIKNFHSNSHSNGNAPTPAGHQTQMKPKKQNQHQQPNPKRNQSSDAVDPGSLRPKTADIEETGSRSCVKKVEPVPGGCHGA</sequence>
<name>A0A7S4FV53_9EUGL</name>
<protein>
    <submittedName>
        <fullName evidence="2">Uncharacterized protein</fullName>
    </submittedName>
</protein>
<feature type="region of interest" description="Disordered" evidence="1">
    <location>
        <begin position="30"/>
        <end position="107"/>
    </location>
</feature>
<evidence type="ECO:0000313" key="2">
    <source>
        <dbReference type="EMBL" id="CAE0816215.1"/>
    </source>
</evidence>
<feature type="compositionally biased region" description="Polar residues" evidence="1">
    <location>
        <begin position="30"/>
        <end position="49"/>
    </location>
</feature>
<dbReference type="AlphaFoldDB" id="A0A7S4FV53"/>
<organism evidence="2">
    <name type="scientific">Eutreptiella gymnastica</name>
    <dbReference type="NCBI Taxonomy" id="73025"/>
    <lineage>
        <taxon>Eukaryota</taxon>
        <taxon>Discoba</taxon>
        <taxon>Euglenozoa</taxon>
        <taxon>Euglenida</taxon>
        <taxon>Spirocuta</taxon>
        <taxon>Euglenophyceae</taxon>
        <taxon>Eutreptiales</taxon>
        <taxon>Eutreptiaceae</taxon>
        <taxon>Eutreptiella</taxon>
    </lineage>
</organism>
<proteinExistence type="predicted"/>
<dbReference type="EMBL" id="HBJA01078095">
    <property type="protein sequence ID" value="CAE0816215.1"/>
    <property type="molecule type" value="Transcribed_RNA"/>
</dbReference>